<dbReference type="Pfam" id="PF10079">
    <property type="entry name" value="Rossmann-like_BshC"/>
    <property type="match status" value="1"/>
</dbReference>
<evidence type="ECO:0000313" key="6">
    <source>
        <dbReference type="Proteomes" id="UP001589774"/>
    </source>
</evidence>
<evidence type="ECO:0000256" key="2">
    <source>
        <dbReference type="HAMAP-Rule" id="MF_01867"/>
    </source>
</evidence>
<protein>
    <recommendedName>
        <fullName evidence="2">Putative cysteine ligase BshC</fullName>
        <ecNumber evidence="2">6.-.-.-</ecNumber>
    </recommendedName>
</protein>
<dbReference type="InterPro" id="IPR055398">
    <property type="entry name" value="Rossmann-like_BshC"/>
</dbReference>
<dbReference type="PIRSF" id="PIRSF012535">
    <property type="entry name" value="UCP012535"/>
    <property type="match status" value="1"/>
</dbReference>
<keyword evidence="6" id="KW-1185">Reference proteome</keyword>
<name>A0ABV6HQN9_9SPHI</name>
<dbReference type="InterPro" id="IPR011199">
    <property type="entry name" value="Bacillithiol_biosynth_BshC"/>
</dbReference>
<dbReference type="Proteomes" id="UP001589774">
    <property type="component" value="Unassembled WGS sequence"/>
</dbReference>
<evidence type="ECO:0000259" key="3">
    <source>
        <dbReference type="Pfam" id="PF10079"/>
    </source>
</evidence>
<proteinExistence type="inferred from homology"/>
<comment type="caution">
    <text evidence="5">The sequence shown here is derived from an EMBL/GenBank/DDBJ whole genome shotgun (WGS) entry which is preliminary data.</text>
</comment>
<feature type="domain" description="Bacillithiol biosynthesis BshC N-terminal Rossmann-like" evidence="3">
    <location>
        <begin position="1"/>
        <end position="373"/>
    </location>
</feature>
<comment type="similarity">
    <text evidence="2">Belongs to the BshC family.</text>
</comment>
<dbReference type="Pfam" id="PF24850">
    <property type="entry name" value="CC_BshC"/>
    <property type="match status" value="1"/>
</dbReference>
<evidence type="ECO:0000256" key="1">
    <source>
        <dbReference type="ARBA" id="ARBA00022598"/>
    </source>
</evidence>
<dbReference type="InterPro" id="IPR055399">
    <property type="entry name" value="CC_BshC"/>
</dbReference>
<dbReference type="EC" id="6.-.-.-" evidence="2"/>
<reference evidence="5 6" key="1">
    <citation type="submission" date="2024-09" db="EMBL/GenBank/DDBJ databases">
        <authorList>
            <person name="Sun Q."/>
            <person name="Mori K."/>
        </authorList>
    </citation>
    <scope>NUCLEOTIDE SEQUENCE [LARGE SCALE GENOMIC DNA]</scope>
    <source>
        <strain evidence="5 6">CCM 7765</strain>
    </source>
</reference>
<dbReference type="RefSeq" id="WP_130856475.1">
    <property type="nucleotide sequence ID" value="NZ_JBHLWO010000002.1"/>
</dbReference>
<evidence type="ECO:0000259" key="4">
    <source>
        <dbReference type="Pfam" id="PF24850"/>
    </source>
</evidence>
<dbReference type="HAMAP" id="MF_01867">
    <property type="entry name" value="BshC"/>
    <property type="match status" value="1"/>
</dbReference>
<evidence type="ECO:0000313" key="5">
    <source>
        <dbReference type="EMBL" id="MFC0320977.1"/>
    </source>
</evidence>
<gene>
    <name evidence="2 5" type="primary">bshC</name>
    <name evidence="5" type="ORF">ACFFI0_21815</name>
</gene>
<feature type="domain" description="Bacillithiol biosynthesis BshC C-terminal coiled-coil" evidence="4">
    <location>
        <begin position="378"/>
        <end position="530"/>
    </location>
</feature>
<organism evidence="5 6">
    <name type="scientific">Olivibacter oleidegradans</name>
    <dbReference type="NCBI Taxonomy" id="760123"/>
    <lineage>
        <taxon>Bacteria</taxon>
        <taxon>Pseudomonadati</taxon>
        <taxon>Bacteroidota</taxon>
        <taxon>Sphingobacteriia</taxon>
        <taxon>Sphingobacteriales</taxon>
        <taxon>Sphingobacteriaceae</taxon>
        <taxon>Olivibacter</taxon>
    </lineage>
</organism>
<accession>A0ABV6HQN9</accession>
<dbReference type="EMBL" id="JBHLWO010000002">
    <property type="protein sequence ID" value="MFC0320977.1"/>
    <property type="molecule type" value="Genomic_DNA"/>
</dbReference>
<keyword evidence="1 2" id="KW-0436">Ligase</keyword>
<sequence>MKASYINYSDTNSFSETLLAYIAQDKKLTPFLGNSPDIAGFEKQINQKKANRTNRKVLVNTLRDQYSAFHNLPLEVKNNINLLEEANTFTITTGHQLNIFTGPLYFIFKIVSTIKLCKQLKEKFPDYHFVPIYWMATEDHDFAEINHTQLQGELIKWDIPAQAATGRMETLSMARTVKKYQKLLGLSHNSDKLARLVEEAYLQHTNLADATRYLVNGLFGKHGLVVMDADHRDLKTLFAPYIKEDILEQRSYHNITRTTEALEKAGFETQVHAREINFFYLTEEYRERIVQTTSGDFEVLHHNLFFSKEELVKEIENHPERFSPNVVMRPLYQEVVLPNLCYIGGGAEIVYWLQLKSNFDHYKVDFPILLPRNSAIVSNEHLDYKIFRLNLTFKSLFRDANELKREYVRIHSKHRLNLNDEWLEMEAIFERIKERATKIDPTLRPSAEAIKTRLCKAINNLEKKFVKADKLNFEDAVSQIDKIKEKFFPNGGLQERVENFGLLYVKYGDELINDLLKFFNPLDMKFTILY</sequence>
<dbReference type="NCBIfam" id="TIGR03998">
    <property type="entry name" value="thiol_BshC"/>
    <property type="match status" value="1"/>
</dbReference>